<protein>
    <recommendedName>
        <fullName evidence="4">PH (Pleckstrin Homology) domain-containing protein</fullName>
    </recommendedName>
</protein>
<reference evidence="2 3" key="1">
    <citation type="submission" date="2018-08" db="EMBL/GenBank/DDBJ databases">
        <title>Genomic Encyclopedia of Archaeal and Bacterial Type Strains, Phase II (KMG-II): from individual species to whole genera.</title>
        <authorList>
            <person name="Goeker M."/>
        </authorList>
    </citation>
    <scope>NUCLEOTIDE SEQUENCE [LARGE SCALE GENOMIC DNA]</scope>
    <source>
        <strain evidence="2 3">DSM 100880</strain>
    </source>
</reference>
<sequence>MELTSEFRTLFILRKISGFIFLLAICCLLMNMGFVRNEWVIILISLIILAISFIILKNDIRKIYKIRVVKNGILKIPIFINKEKLILFSDIKEVRLEKVEGMSSDAGEITLGYYETILILKTNEKILISPDHFENYKEIMKTIKLNQNSQYN</sequence>
<feature type="transmembrane region" description="Helical" evidence="1">
    <location>
        <begin position="39"/>
        <end position="56"/>
    </location>
</feature>
<name>A0A3E0E780_9FLAO</name>
<comment type="caution">
    <text evidence="2">The sequence shown here is derived from an EMBL/GenBank/DDBJ whole genome shotgun (WGS) entry which is preliminary data.</text>
</comment>
<accession>A0A3E0E780</accession>
<evidence type="ECO:0000256" key="1">
    <source>
        <dbReference type="SAM" id="Phobius"/>
    </source>
</evidence>
<dbReference type="EMBL" id="QUNI01000013">
    <property type="protein sequence ID" value="REG94097.1"/>
    <property type="molecule type" value="Genomic_DNA"/>
</dbReference>
<keyword evidence="1" id="KW-0812">Transmembrane</keyword>
<organism evidence="2 3">
    <name type="scientific">Flavobacterium aquicola</name>
    <dbReference type="NCBI Taxonomy" id="1682742"/>
    <lineage>
        <taxon>Bacteria</taxon>
        <taxon>Pseudomonadati</taxon>
        <taxon>Bacteroidota</taxon>
        <taxon>Flavobacteriia</taxon>
        <taxon>Flavobacteriales</taxon>
        <taxon>Flavobacteriaceae</taxon>
        <taxon>Flavobacterium</taxon>
    </lineage>
</organism>
<dbReference type="RefSeq" id="WP_147298253.1">
    <property type="nucleotide sequence ID" value="NZ_QUNI01000013.1"/>
</dbReference>
<proteinExistence type="predicted"/>
<evidence type="ECO:0008006" key="4">
    <source>
        <dbReference type="Google" id="ProtNLM"/>
    </source>
</evidence>
<keyword evidence="3" id="KW-1185">Reference proteome</keyword>
<gene>
    <name evidence="2" type="ORF">C8P67_11367</name>
</gene>
<keyword evidence="1" id="KW-0472">Membrane</keyword>
<feature type="transmembrane region" description="Helical" evidence="1">
    <location>
        <begin position="12"/>
        <end position="33"/>
    </location>
</feature>
<dbReference type="Proteomes" id="UP000257136">
    <property type="component" value="Unassembled WGS sequence"/>
</dbReference>
<keyword evidence="1" id="KW-1133">Transmembrane helix</keyword>
<evidence type="ECO:0000313" key="2">
    <source>
        <dbReference type="EMBL" id="REG94097.1"/>
    </source>
</evidence>
<dbReference type="OrthoDB" id="1354668at2"/>
<dbReference type="AlphaFoldDB" id="A0A3E0E780"/>
<evidence type="ECO:0000313" key="3">
    <source>
        <dbReference type="Proteomes" id="UP000257136"/>
    </source>
</evidence>